<gene>
    <name evidence="3" type="ORF">PHLCEN_2v5146</name>
</gene>
<dbReference type="OrthoDB" id="3176940at2759"/>
<dbReference type="Pfam" id="PF20411">
    <property type="entry name" value="DUF6697"/>
    <property type="match status" value="1"/>
</dbReference>
<feature type="domain" description="DUF6697" evidence="2">
    <location>
        <begin position="240"/>
        <end position="444"/>
    </location>
</feature>
<comment type="caution">
    <text evidence="3">The sequence shown here is derived from an EMBL/GenBank/DDBJ whole genome shotgun (WGS) entry which is preliminary data.</text>
</comment>
<evidence type="ECO:0000259" key="2">
    <source>
        <dbReference type="Pfam" id="PF20411"/>
    </source>
</evidence>
<protein>
    <recommendedName>
        <fullName evidence="2">DUF6697 domain-containing protein</fullName>
    </recommendedName>
</protein>
<reference evidence="3 4" key="1">
    <citation type="submission" date="2018-02" db="EMBL/GenBank/DDBJ databases">
        <title>Genome sequence of the basidiomycete white-rot fungus Phlebia centrifuga.</title>
        <authorList>
            <person name="Granchi Z."/>
            <person name="Peng M."/>
            <person name="de Vries R.P."/>
            <person name="Hilden K."/>
            <person name="Makela M.R."/>
            <person name="Grigoriev I."/>
            <person name="Riley R."/>
        </authorList>
    </citation>
    <scope>NUCLEOTIDE SEQUENCE [LARGE SCALE GENOMIC DNA]</scope>
    <source>
        <strain evidence="3 4">FBCC195</strain>
    </source>
</reference>
<dbReference type="EMBL" id="MLYV02000512">
    <property type="protein sequence ID" value="PSR88466.1"/>
    <property type="molecule type" value="Genomic_DNA"/>
</dbReference>
<accession>A0A2R6PBU9</accession>
<dbReference type="InterPro" id="IPR046520">
    <property type="entry name" value="DUF6697"/>
</dbReference>
<name>A0A2R6PBU9_9APHY</name>
<dbReference type="STRING" id="98765.A0A2R6PBU9"/>
<sequence length="525" mass="59600">MAERKPYVPSNDHIPSSALFEAHPRLEADAVTLPTERVEVVLTPWAHVKRQRLAAHVHGAEHVKLESGYNPELDVKNNAVRGRAISDRELRENFARLAEVRTHTGISCTFPTDPVQIKVEEVETEDQLLDVQIEESTPTAMIPITQNSLQQPSGTSTLQASGPSVEHETMDNVIDVDQWDEAVPLSDEELRKAIDLLANPIAKLKKDQQFSYEFVGARLTPMKFARYRIPLDDGYTRFLFSRQYIMNLYGGNSRRTFPFIANQKSNVHGVDDFMMLTLDFSPHAPLNPGDPGLYFGMNKATEWGQFRPLADESERGKECGPERLFVRIRDNLWTYMGMYEMTPTDSLSPTEYCIQSLTSKREWANQIIDRPWGKELCARIALRSRLGREPTPAEVKEGMEDKAILNSVTPAQIERAYSKGEEEIGVWCMKCVDYDIEFQKLLVRNYSVWLKDEGIKKANKKQREIPRTGITKASGSKVAGQKRKRGDAGQKEVLLLEDSDIEEVCYVPRGTRGRPQTTTQLKQIS</sequence>
<evidence type="ECO:0000313" key="4">
    <source>
        <dbReference type="Proteomes" id="UP000186601"/>
    </source>
</evidence>
<evidence type="ECO:0000256" key="1">
    <source>
        <dbReference type="SAM" id="MobiDB-lite"/>
    </source>
</evidence>
<keyword evidence="4" id="KW-1185">Reference proteome</keyword>
<feature type="region of interest" description="Disordered" evidence="1">
    <location>
        <begin position="461"/>
        <end position="489"/>
    </location>
</feature>
<organism evidence="3 4">
    <name type="scientific">Hermanssonia centrifuga</name>
    <dbReference type="NCBI Taxonomy" id="98765"/>
    <lineage>
        <taxon>Eukaryota</taxon>
        <taxon>Fungi</taxon>
        <taxon>Dikarya</taxon>
        <taxon>Basidiomycota</taxon>
        <taxon>Agaricomycotina</taxon>
        <taxon>Agaricomycetes</taxon>
        <taxon>Polyporales</taxon>
        <taxon>Meruliaceae</taxon>
        <taxon>Hermanssonia</taxon>
    </lineage>
</organism>
<evidence type="ECO:0000313" key="3">
    <source>
        <dbReference type="EMBL" id="PSR88466.1"/>
    </source>
</evidence>
<proteinExistence type="predicted"/>
<dbReference type="Proteomes" id="UP000186601">
    <property type="component" value="Unassembled WGS sequence"/>
</dbReference>
<dbReference type="AlphaFoldDB" id="A0A2R6PBU9"/>